<proteinExistence type="predicted"/>
<reference evidence="1 2" key="1">
    <citation type="journal article" date="2018" name="Nat. Genet.">
        <title>The Rosa genome provides new insights in the design of modern roses.</title>
        <authorList>
            <person name="Bendahmane M."/>
        </authorList>
    </citation>
    <scope>NUCLEOTIDE SEQUENCE [LARGE SCALE GENOMIC DNA]</scope>
    <source>
        <strain evidence="2">cv. Old Blush</strain>
    </source>
</reference>
<sequence>MKFLFLLGFCCSSSTQKRGGEEDEGRRKRSRRERPQTFACLLERKQVESFFLILNFLIEIVSGLDCSVFQTRKRKVFVVCLFLIIHF</sequence>
<protein>
    <submittedName>
        <fullName evidence="1">Uncharacterized protein</fullName>
    </submittedName>
</protein>
<accession>A0A2P6PD50</accession>
<dbReference type="Proteomes" id="UP000238479">
    <property type="component" value="Chromosome 7"/>
</dbReference>
<dbReference type="AlphaFoldDB" id="A0A2P6PD50"/>
<organism evidence="1 2">
    <name type="scientific">Rosa chinensis</name>
    <name type="common">China rose</name>
    <dbReference type="NCBI Taxonomy" id="74649"/>
    <lineage>
        <taxon>Eukaryota</taxon>
        <taxon>Viridiplantae</taxon>
        <taxon>Streptophyta</taxon>
        <taxon>Embryophyta</taxon>
        <taxon>Tracheophyta</taxon>
        <taxon>Spermatophyta</taxon>
        <taxon>Magnoliopsida</taxon>
        <taxon>eudicotyledons</taxon>
        <taxon>Gunneridae</taxon>
        <taxon>Pentapetalae</taxon>
        <taxon>rosids</taxon>
        <taxon>fabids</taxon>
        <taxon>Rosales</taxon>
        <taxon>Rosaceae</taxon>
        <taxon>Rosoideae</taxon>
        <taxon>Rosoideae incertae sedis</taxon>
        <taxon>Rosa</taxon>
    </lineage>
</organism>
<evidence type="ECO:0000313" key="1">
    <source>
        <dbReference type="EMBL" id="PRQ19850.1"/>
    </source>
</evidence>
<keyword evidence="2" id="KW-1185">Reference proteome</keyword>
<dbReference type="Gramene" id="PRQ19850">
    <property type="protein sequence ID" value="PRQ19850"/>
    <property type="gene ID" value="RchiOBHm_Chr7g0221841"/>
</dbReference>
<gene>
    <name evidence="1" type="ORF">RchiOBHm_Chr7g0221841</name>
</gene>
<evidence type="ECO:0000313" key="2">
    <source>
        <dbReference type="Proteomes" id="UP000238479"/>
    </source>
</evidence>
<comment type="caution">
    <text evidence="1">The sequence shown here is derived from an EMBL/GenBank/DDBJ whole genome shotgun (WGS) entry which is preliminary data.</text>
</comment>
<name>A0A2P6PD50_ROSCH</name>
<dbReference type="EMBL" id="PDCK01000045">
    <property type="protein sequence ID" value="PRQ19850.1"/>
    <property type="molecule type" value="Genomic_DNA"/>
</dbReference>